<comment type="caution">
    <text evidence="1">The sequence shown here is derived from an EMBL/GenBank/DDBJ whole genome shotgun (WGS) entry which is preliminary data.</text>
</comment>
<dbReference type="AlphaFoldDB" id="A0A0V0ZK77"/>
<gene>
    <name evidence="1" type="ORF">T12_13500</name>
</gene>
<reference evidence="1 2" key="1">
    <citation type="submission" date="2015-01" db="EMBL/GenBank/DDBJ databases">
        <title>Evolution of Trichinella species and genotypes.</title>
        <authorList>
            <person name="Korhonen P.K."/>
            <person name="Edoardo P."/>
            <person name="Giuseppe L.R."/>
            <person name="Gasser R.B."/>
        </authorList>
    </citation>
    <scope>NUCLEOTIDE SEQUENCE [LARGE SCALE GENOMIC DNA]</scope>
    <source>
        <strain evidence="1">ISS2496</strain>
    </source>
</reference>
<evidence type="ECO:0000313" key="2">
    <source>
        <dbReference type="Proteomes" id="UP000054783"/>
    </source>
</evidence>
<sequence>MDLPPGPRQFVRRCSVLVLPRSLGFVFWPTFSEHTFTCTTRLHVGHRSRSEKIEDPSRSSPLQYIEGFRRRGHRGGSTEI</sequence>
<dbReference type="EMBL" id="JYDQ01000158">
    <property type="protein sequence ID" value="KRY12716.1"/>
    <property type="molecule type" value="Genomic_DNA"/>
</dbReference>
<dbReference type="OrthoDB" id="5936854at2759"/>
<dbReference type="Proteomes" id="UP000054783">
    <property type="component" value="Unassembled WGS sequence"/>
</dbReference>
<protein>
    <submittedName>
        <fullName evidence="1">Uncharacterized protein</fullName>
    </submittedName>
</protein>
<organism evidence="1 2">
    <name type="scientific">Trichinella patagoniensis</name>
    <dbReference type="NCBI Taxonomy" id="990121"/>
    <lineage>
        <taxon>Eukaryota</taxon>
        <taxon>Metazoa</taxon>
        <taxon>Ecdysozoa</taxon>
        <taxon>Nematoda</taxon>
        <taxon>Enoplea</taxon>
        <taxon>Dorylaimia</taxon>
        <taxon>Trichinellida</taxon>
        <taxon>Trichinellidae</taxon>
        <taxon>Trichinella</taxon>
    </lineage>
</organism>
<proteinExistence type="predicted"/>
<evidence type="ECO:0000313" key="1">
    <source>
        <dbReference type="EMBL" id="KRY12716.1"/>
    </source>
</evidence>
<keyword evidence="2" id="KW-1185">Reference proteome</keyword>
<name>A0A0V0ZK77_9BILA</name>
<accession>A0A0V0ZK77</accession>